<sequence length="117" mass="13763">MFDDLVRYEFADNVVEAFFYDSTAKVIELYYDYIYEDETIEKPCKLVIRNWKDARSKQYGIGVYKSLEAHLGIIDMILNVEVQGNRVEMFVTMLGGRDIILVFTSPEVKLDFENLKR</sequence>
<reference evidence="1" key="1">
    <citation type="submission" date="2022-12" db="EMBL/GenBank/DDBJ databases">
        <title>Bacterial isolates from different developmental stages of Nematostella vectensis.</title>
        <authorList>
            <person name="Fraune S."/>
        </authorList>
    </citation>
    <scope>NUCLEOTIDE SEQUENCE</scope>
    <source>
        <strain evidence="1">G21630-S1</strain>
    </source>
</reference>
<evidence type="ECO:0000313" key="2">
    <source>
        <dbReference type="Proteomes" id="UP001069802"/>
    </source>
</evidence>
<gene>
    <name evidence="1" type="ORF">O4H49_14320</name>
</gene>
<organism evidence="1 2">
    <name type="scientific">Kiloniella laminariae</name>
    <dbReference type="NCBI Taxonomy" id="454162"/>
    <lineage>
        <taxon>Bacteria</taxon>
        <taxon>Pseudomonadati</taxon>
        <taxon>Pseudomonadota</taxon>
        <taxon>Alphaproteobacteria</taxon>
        <taxon>Rhodospirillales</taxon>
        <taxon>Kiloniellaceae</taxon>
        <taxon>Kiloniella</taxon>
    </lineage>
</organism>
<evidence type="ECO:0000313" key="1">
    <source>
        <dbReference type="EMBL" id="MCZ4281963.1"/>
    </source>
</evidence>
<name>A0ABT4LLH7_9PROT</name>
<dbReference type="EMBL" id="JAPWGY010000005">
    <property type="protein sequence ID" value="MCZ4281963.1"/>
    <property type="molecule type" value="Genomic_DNA"/>
</dbReference>
<keyword evidence="2" id="KW-1185">Reference proteome</keyword>
<protein>
    <submittedName>
        <fullName evidence="1">Uncharacterized protein</fullName>
    </submittedName>
</protein>
<accession>A0ABT4LLH7</accession>
<dbReference type="RefSeq" id="WP_269424124.1">
    <property type="nucleotide sequence ID" value="NZ_JAPWGY010000005.1"/>
</dbReference>
<proteinExistence type="predicted"/>
<comment type="caution">
    <text evidence="1">The sequence shown here is derived from an EMBL/GenBank/DDBJ whole genome shotgun (WGS) entry which is preliminary data.</text>
</comment>
<dbReference type="Proteomes" id="UP001069802">
    <property type="component" value="Unassembled WGS sequence"/>
</dbReference>